<dbReference type="PANTHER" id="PTHR46401:SF2">
    <property type="entry name" value="GLYCOSYLTRANSFERASE WBBK-RELATED"/>
    <property type="match status" value="1"/>
</dbReference>
<keyword evidence="5" id="KW-1185">Reference proteome</keyword>
<dbReference type="FunFam" id="3.40.50.2000:FF:000119">
    <property type="entry name" value="Glycosyl transferase group 1"/>
    <property type="match status" value="1"/>
</dbReference>
<dbReference type="Gene3D" id="3.40.50.2000">
    <property type="entry name" value="Glycogen Phosphorylase B"/>
    <property type="match status" value="2"/>
</dbReference>
<accession>A0A0P0D0I5</accession>
<name>A0A0P0D0I5_9BACT</name>
<dbReference type="EMBL" id="CP012643">
    <property type="protein sequence ID" value="ALJ00320.1"/>
    <property type="molecule type" value="Genomic_DNA"/>
</dbReference>
<dbReference type="GO" id="GO:0016757">
    <property type="term" value="F:glycosyltransferase activity"/>
    <property type="evidence" value="ECO:0007669"/>
    <property type="project" value="InterPro"/>
</dbReference>
<reference evidence="4 5" key="1">
    <citation type="submission" date="2015-08" db="EMBL/GenBank/DDBJ databases">
        <title>Complete genome sequence of Rufibacter tibetensis strain 1351t, a radiation-resistant bacterium from tibet plateau.</title>
        <authorList>
            <person name="Dai J."/>
        </authorList>
    </citation>
    <scope>NUCLEOTIDE SEQUENCE [LARGE SCALE GENOMIC DNA]</scope>
    <source>
        <strain evidence="4 5">1351</strain>
    </source>
</reference>
<dbReference type="InterPro" id="IPR001296">
    <property type="entry name" value="Glyco_trans_1"/>
</dbReference>
<evidence type="ECO:0000313" key="5">
    <source>
        <dbReference type="Proteomes" id="UP000061382"/>
    </source>
</evidence>
<dbReference type="KEGG" id="rti:DC20_16760"/>
<dbReference type="CDD" id="cd03809">
    <property type="entry name" value="GT4_MtfB-like"/>
    <property type="match status" value="1"/>
</dbReference>
<dbReference type="STRING" id="512763.DC20_16760"/>
<feature type="domain" description="Glycosyltransferase subfamily 4-like N-terminal" evidence="3">
    <location>
        <begin position="14"/>
        <end position="165"/>
    </location>
</feature>
<dbReference type="InterPro" id="IPR028098">
    <property type="entry name" value="Glyco_trans_4-like_N"/>
</dbReference>
<sequence>MPHLVIDARMLHSSGIGVYLRQLIPFLTRQFEVTLLSREKEAQEAHWKETATIIICSSDIYSIKEQVELYTKIPPCDVFWSPHYNIPLLPIKAEKRVVTIHDTYHLAYKQTLSYKQKTYAMLVLKAAVKLSDKVVTVSEFSKREIEKYTNCPKEKVKKISNGVDHTLFSAGISESEEKTLRNKFFHLPKRYILYVGNVKPHKNLLTLLKAYIQLSTGLQKQYGLVIVGKKDVFITPDTELAKLLQKEPDLERQIVFTGFVPDALLPFFYKCASLFVFPSLYEGFGLPPLEAMACGCPVLASTAASLPEVCGTAAIYFNPLDAEELKHQLEKVLEDDKLQQELRKKGIVQSKKFSWKSSANEHIQLFNDLLTSH</sequence>
<dbReference type="AlphaFoldDB" id="A0A0P0D0I5"/>
<dbReference type="GO" id="GO:0009103">
    <property type="term" value="P:lipopolysaccharide biosynthetic process"/>
    <property type="evidence" value="ECO:0007669"/>
    <property type="project" value="TreeGrafter"/>
</dbReference>
<gene>
    <name evidence="4" type="ORF">DC20_16760</name>
</gene>
<protein>
    <recommendedName>
        <fullName evidence="6">Glycosyl transferase family 1</fullName>
    </recommendedName>
</protein>
<evidence type="ECO:0000256" key="1">
    <source>
        <dbReference type="ARBA" id="ARBA00022679"/>
    </source>
</evidence>
<organism evidence="4 5">
    <name type="scientific">Rufibacter tibetensis</name>
    <dbReference type="NCBI Taxonomy" id="512763"/>
    <lineage>
        <taxon>Bacteria</taxon>
        <taxon>Pseudomonadati</taxon>
        <taxon>Bacteroidota</taxon>
        <taxon>Cytophagia</taxon>
        <taxon>Cytophagales</taxon>
        <taxon>Hymenobacteraceae</taxon>
        <taxon>Rufibacter</taxon>
    </lineage>
</organism>
<proteinExistence type="predicted"/>
<dbReference type="Pfam" id="PF00534">
    <property type="entry name" value="Glycos_transf_1"/>
    <property type="match status" value="1"/>
</dbReference>
<evidence type="ECO:0000313" key="4">
    <source>
        <dbReference type="EMBL" id="ALJ00320.1"/>
    </source>
</evidence>
<evidence type="ECO:0000259" key="3">
    <source>
        <dbReference type="Pfam" id="PF13439"/>
    </source>
</evidence>
<evidence type="ECO:0000259" key="2">
    <source>
        <dbReference type="Pfam" id="PF00534"/>
    </source>
</evidence>
<dbReference type="PATRIC" id="fig|512763.3.peg.3688"/>
<dbReference type="SUPFAM" id="SSF53756">
    <property type="entry name" value="UDP-Glycosyltransferase/glycogen phosphorylase"/>
    <property type="match status" value="1"/>
</dbReference>
<dbReference type="RefSeq" id="WP_071885488.1">
    <property type="nucleotide sequence ID" value="NZ_CP012643.1"/>
</dbReference>
<feature type="domain" description="Glycosyl transferase family 1" evidence="2">
    <location>
        <begin position="184"/>
        <end position="346"/>
    </location>
</feature>
<dbReference type="Pfam" id="PF13439">
    <property type="entry name" value="Glyco_transf_4"/>
    <property type="match status" value="1"/>
</dbReference>
<evidence type="ECO:0008006" key="6">
    <source>
        <dbReference type="Google" id="ProtNLM"/>
    </source>
</evidence>
<dbReference type="PANTHER" id="PTHR46401">
    <property type="entry name" value="GLYCOSYLTRANSFERASE WBBK-RELATED"/>
    <property type="match status" value="1"/>
</dbReference>
<dbReference type="Proteomes" id="UP000061382">
    <property type="component" value="Chromosome"/>
</dbReference>
<keyword evidence="1" id="KW-0808">Transferase</keyword>